<keyword evidence="2" id="KW-1185">Reference proteome</keyword>
<accession>E9HZL3</accession>
<organism evidence="1 2">
    <name type="scientific">Daphnia pulex</name>
    <name type="common">Water flea</name>
    <dbReference type="NCBI Taxonomy" id="6669"/>
    <lineage>
        <taxon>Eukaryota</taxon>
        <taxon>Metazoa</taxon>
        <taxon>Ecdysozoa</taxon>
        <taxon>Arthropoda</taxon>
        <taxon>Crustacea</taxon>
        <taxon>Branchiopoda</taxon>
        <taxon>Diplostraca</taxon>
        <taxon>Cladocera</taxon>
        <taxon>Anomopoda</taxon>
        <taxon>Daphniidae</taxon>
        <taxon>Daphnia</taxon>
    </lineage>
</organism>
<reference evidence="1 2" key="1">
    <citation type="journal article" date="2011" name="Science">
        <title>The ecoresponsive genome of Daphnia pulex.</title>
        <authorList>
            <person name="Colbourne J.K."/>
            <person name="Pfrender M.E."/>
            <person name="Gilbert D."/>
            <person name="Thomas W.K."/>
            <person name="Tucker A."/>
            <person name="Oakley T.H."/>
            <person name="Tokishita S."/>
            <person name="Aerts A."/>
            <person name="Arnold G.J."/>
            <person name="Basu M.K."/>
            <person name="Bauer D.J."/>
            <person name="Caceres C.E."/>
            <person name="Carmel L."/>
            <person name="Casola C."/>
            <person name="Choi J.H."/>
            <person name="Detter J.C."/>
            <person name="Dong Q."/>
            <person name="Dusheyko S."/>
            <person name="Eads B.D."/>
            <person name="Frohlich T."/>
            <person name="Geiler-Samerotte K.A."/>
            <person name="Gerlach D."/>
            <person name="Hatcher P."/>
            <person name="Jogdeo S."/>
            <person name="Krijgsveld J."/>
            <person name="Kriventseva E.V."/>
            <person name="Kultz D."/>
            <person name="Laforsch C."/>
            <person name="Lindquist E."/>
            <person name="Lopez J."/>
            <person name="Manak J.R."/>
            <person name="Muller J."/>
            <person name="Pangilinan J."/>
            <person name="Patwardhan R.P."/>
            <person name="Pitluck S."/>
            <person name="Pritham E.J."/>
            <person name="Rechtsteiner A."/>
            <person name="Rho M."/>
            <person name="Rogozin I.B."/>
            <person name="Sakarya O."/>
            <person name="Salamov A."/>
            <person name="Schaack S."/>
            <person name="Shapiro H."/>
            <person name="Shiga Y."/>
            <person name="Skalitzky C."/>
            <person name="Smith Z."/>
            <person name="Souvorov A."/>
            <person name="Sung W."/>
            <person name="Tang Z."/>
            <person name="Tsuchiya D."/>
            <person name="Tu H."/>
            <person name="Vos H."/>
            <person name="Wang M."/>
            <person name="Wolf Y.I."/>
            <person name="Yamagata H."/>
            <person name="Yamada T."/>
            <person name="Ye Y."/>
            <person name="Shaw J.R."/>
            <person name="Andrews J."/>
            <person name="Crease T.J."/>
            <person name="Tang H."/>
            <person name="Lucas S.M."/>
            <person name="Robertson H.M."/>
            <person name="Bork P."/>
            <person name="Koonin E.V."/>
            <person name="Zdobnov E.M."/>
            <person name="Grigoriev I.V."/>
            <person name="Lynch M."/>
            <person name="Boore J.L."/>
        </authorList>
    </citation>
    <scope>NUCLEOTIDE SEQUENCE [LARGE SCALE GENOMIC DNA]</scope>
</reference>
<evidence type="ECO:0000313" key="2">
    <source>
        <dbReference type="Proteomes" id="UP000000305"/>
    </source>
</evidence>
<dbReference type="InParanoid" id="E9HZL3"/>
<sequence length="71" mass="8170">MEDKVHQHNPVGQVSEKNLKKTSCSSFCKKSTTWKTSDSNSFKAKIEKWQTFFKAAFSSTCTLRWQHAANQ</sequence>
<name>E9HZL3_DAPPU</name>
<protein>
    <submittedName>
        <fullName evidence="1">Uncharacterized protein</fullName>
    </submittedName>
</protein>
<gene>
    <name evidence="1" type="ORF">DAPPUDRAFT_269669</name>
</gene>
<dbReference type="KEGG" id="dpx:DAPPUDRAFT_269669"/>
<proteinExistence type="predicted"/>
<dbReference type="AlphaFoldDB" id="E9HZL3"/>
<dbReference type="HOGENOM" id="CLU_2742644_0_0_1"/>
<dbReference type="Proteomes" id="UP000000305">
    <property type="component" value="Unassembled WGS sequence"/>
</dbReference>
<evidence type="ECO:0000313" key="1">
    <source>
        <dbReference type="EMBL" id="EFX62817.1"/>
    </source>
</evidence>
<dbReference type="EMBL" id="GL733368">
    <property type="protein sequence ID" value="EFX62817.1"/>
    <property type="molecule type" value="Genomic_DNA"/>
</dbReference>